<protein>
    <recommendedName>
        <fullName evidence="1">D-inositol 3-phosphate glycosyltransferase</fullName>
    </recommendedName>
</protein>
<dbReference type="EMBL" id="JAVREV010000005">
    <property type="protein sequence ID" value="MDT0443189.1"/>
    <property type="molecule type" value="Genomic_DNA"/>
</dbReference>
<accession>A0ABU2S5R9</accession>
<feature type="domain" description="DUF3492" evidence="2">
    <location>
        <begin position="1"/>
        <end position="298"/>
    </location>
</feature>
<gene>
    <name evidence="3" type="ORF">RM779_11355</name>
</gene>
<dbReference type="RefSeq" id="WP_311617557.1">
    <property type="nucleotide sequence ID" value="NZ_JAVREV010000005.1"/>
</dbReference>
<dbReference type="PANTHER" id="PTHR12526:SF636">
    <property type="entry name" value="BLL3647 PROTEIN"/>
    <property type="match status" value="1"/>
</dbReference>
<proteinExistence type="predicted"/>
<dbReference type="SUPFAM" id="SSF53756">
    <property type="entry name" value="UDP-Glycosyltransferase/glycogen phosphorylase"/>
    <property type="match status" value="1"/>
</dbReference>
<evidence type="ECO:0000256" key="1">
    <source>
        <dbReference type="ARBA" id="ARBA00021292"/>
    </source>
</evidence>
<name>A0ABU2S5R9_9ACTN</name>
<evidence type="ECO:0000259" key="2">
    <source>
        <dbReference type="Pfam" id="PF11997"/>
    </source>
</evidence>
<evidence type="ECO:0000313" key="4">
    <source>
        <dbReference type="Proteomes" id="UP001183615"/>
    </source>
</evidence>
<comment type="caution">
    <text evidence="3">The sequence shown here is derived from an EMBL/GenBank/DDBJ whole genome shotgun (WGS) entry which is preliminary data.</text>
</comment>
<dbReference type="Pfam" id="PF11997">
    <property type="entry name" value="DUF3492"/>
    <property type="match status" value="1"/>
</dbReference>
<reference evidence="4" key="1">
    <citation type="submission" date="2023-07" db="EMBL/GenBank/DDBJ databases">
        <title>30 novel species of actinomycetes from the DSMZ collection.</title>
        <authorList>
            <person name="Nouioui I."/>
        </authorList>
    </citation>
    <scope>NUCLEOTIDE SEQUENCE [LARGE SCALE GENOMIC DNA]</scope>
    <source>
        <strain evidence="4">DSM 41886</strain>
    </source>
</reference>
<dbReference type="Pfam" id="PF13692">
    <property type="entry name" value="Glyco_trans_1_4"/>
    <property type="match status" value="1"/>
</dbReference>
<dbReference type="InterPro" id="IPR022622">
    <property type="entry name" value="DUF3492"/>
</dbReference>
<dbReference type="Proteomes" id="UP001183615">
    <property type="component" value="Unassembled WGS sequence"/>
</dbReference>
<organism evidence="3 4">
    <name type="scientific">Streptomyces johnsoniae</name>
    <dbReference type="NCBI Taxonomy" id="3075532"/>
    <lineage>
        <taxon>Bacteria</taxon>
        <taxon>Bacillati</taxon>
        <taxon>Actinomycetota</taxon>
        <taxon>Actinomycetes</taxon>
        <taxon>Kitasatosporales</taxon>
        <taxon>Streptomycetaceae</taxon>
        <taxon>Streptomyces</taxon>
    </lineage>
</organism>
<dbReference type="Gene3D" id="3.40.50.2000">
    <property type="entry name" value="Glycogen Phosphorylase B"/>
    <property type="match status" value="2"/>
</dbReference>
<evidence type="ECO:0000313" key="3">
    <source>
        <dbReference type="EMBL" id="MDT0443189.1"/>
    </source>
</evidence>
<sequence>MRVALLTEGGYPYAQGESVAWCDRLLHGLPEHDFEVLALSRGRQQELGPRRPLPANVRGVHTAPLWGPPQGIAARPGAPRAWARVARAPARRFAECFAELVAALCPGYQPLGEAQPARQADRFADGLYGLADLAAHHGGLSTWLYSEHAVRALEAACRAPGAPRAVHGARVADLLAVAERLERALRPLSLGWYEAEGPGAGELCHAVGAGPAALAGLIARHRYGTPLLITEYGVRLREHYLASAAAHTVPRSAAGAPVRALLAAFQVRLAREAYRRAALITPGDTTARRWQERCGAEPARLRTVYPGLDARPFRAAAEAGSGRGAAFPALVWVGRAEPGKGLAGLLHAFHAVRAAEPAARLRIVGTPARGRPDAGYLARCRALAARLFPGPAGPVTFTEVGGADVPTLADAYAAGGVVVFPGADSGFPLPLIEAMFCARATVATDAGAVAEVVGGAGLVVPPGDRRALADACLALLRDPARRARLGAAARARALDLFTVERNVAAFDAIYRELGRTARSAAGLATEPIPAAGRPGERV</sequence>
<keyword evidence="4" id="KW-1185">Reference proteome</keyword>
<dbReference type="PANTHER" id="PTHR12526">
    <property type="entry name" value="GLYCOSYLTRANSFERASE"/>
    <property type="match status" value="1"/>
</dbReference>